<name>A0A8J6GJZ1_MICOH</name>
<sequence length="172" mass="19816">MKKSVIAQPFLSTREMLAPSSTGLLLCLHASQHLSDQISLTFKLISQIVLKTPEENLWPENPTTMISAPQEPVNSFKKRPVSQPDLSPAMMKEAEQPELWIDRFRKLEKALYLCDLSNTGVLEKERVRRLIHNYNLIYNLSLSPQKIDLALRRFRSGENVMLEPALRYLKEL</sequence>
<accession>A0A8J6GJZ1</accession>
<organism evidence="2 3">
    <name type="scientific">Microtus ochrogaster</name>
    <name type="common">Prairie vole</name>
    <dbReference type="NCBI Taxonomy" id="79684"/>
    <lineage>
        <taxon>Eukaryota</taxon>
        <taxon>Metazoa</taxon>
        <taxon>Chordata</taxon>
        <taxon>Craniata</taxon>
        <taxon>Vertebrata</taxon>
        <taxon>Euteleostomi</taxon>
        <taxon>Mammalia</taxon>
        <taxon>Eutheria</taxon>
        <taxon>Euarchontoglires</taxon>
        <taxon>Glires</taxon>
        <taxon>Rodentia</taxon>
        <taxon>Myomorpha</taxon>
        <taxon>Muroidea</taxon>
        <taxon>Cricetidae</taxon>
        <taxon>Arvicolinae</taxon>
        <taxon>Microtus</taxon>
    </lineage>
</organism>
<evidence type="ECO:0000259" key="1">
    <source>
        <dbReference type="Pfam" id="PF20743"/>
    </source>
</evidence>
<protein>
    <recommendedName>
        <fullName evidence="1">DUF5580 domain-containing protein</fullName>
    </recommendedName>
</protein>
<dbReference type="PANTHER" id="PTHR34830">
    <property type="entry name" value="SIMILAR TO HYPOTHETICAL PROTEIN MGC34837"/>
    <property type="match status" value="1"/>
</dbReference>
<comment type="caution">
    <text evidence="2">The sequence shown here is derived from an EMBL/GenBank/DDBJ whole genome shotgun (WGS) entry which is preliminary data.</text>
</comment>
<dbReference type="EMBL" id="JAATJU010020999">
    <property type="protein sequence ID" value="KAH0515096.1"/>
    <property type="molecule type" value="Genomic_DNA"/>
</dbReference>
<dbReference type="Pfam" id="PF20743">
    <property type="entry name" value="DUF5580_C"/>
    <property type="match status" value="1"/>
</dbReference>
<proteinExistence type="predicted"/>
<gene>
    <name evidence="2" type="ORF">LTLLF_132240</name>
</gene>
<reference evidence="2" key="1">
    <citation type="submission" date="2020-03" db="EMBL/GenBank/DDBJ databases">
        <title>Studies in the Genomics of Life Span.</title>
        <authorList>
            <person name="Glass D."/>
        </authorList>
    </citation>
    <scope>NUCLEOTIDE SEQUENCE</scope>
    <source>
        <strain evidence="2">LTLLF</strain>
        <tissue evidence="2">Muscle</tissue>
    </source>
</reference>
<evidence type="ECO:0000313" key="2">
    <source>
        <dbReference type="EMBL" id="KAH0515096.1"/>
    </source>
</evidence>
<evidence type="ECO:0000313" key="3">
    <source>
        <dbReference type="Proteomes" id="UP000710432"/>
    </source>
</evidence>
<dbReference type="InterPro" id="IPR049247">
    <property type="entry name" value="DUF5580_C"/>
</dbReference>
<feature type="domain" description="DUF5580" evidence="1">
    <location>
        <begin position="98"/>
        <end position="172"/>
    </location>
</feature>
<dbReference type="AlphaFoldDB" id="A0A8J6GJZ1"/>
<dbReference type="Proteomes" id="UP000710432">
    <property type="component" value="Unassembled WGS sequence"/>
</dbReference>
<dbReference type="InterPro" id="IPR040774">
    <property type="entry name" value="DUF5580"/>
</dbReference>
<dbReference type="PANTHER" id="PTHR34830:SF1">
    <property type="entry name" value="GENE 12695-RELATED"/>
    <property type="match status" value="1"/>
</dbReference>